<dbReference type="Proteomes" id="UP000638981">
    <property type="component" value="Unassembled WGS sequence"/>
</dbReference>
<accession>A0A918TXA1</accession>
<feature type="compositionally biased region" description="Low complexity" evidence="1">
    <location>
        <begin position="390"/>
        <end position="413"/>
    </location>
</feature>
<evidence type="ECO:0000313" key="3">
    <source>
        <dbReference type="Proteomes" id="UP000638981"/>
    </source>
</evidence>
<feature type="compositionally biased region" description="Low complexity" evidence="1">
    <location>
        <begin position="965"/>
        <end position="978"/>
    </location>
</feature>
<feature type="region of interest" description="Disordered" evidence="1">
    <location>
        <begin position="839"/>
        <end position="901"/>
    </location>
</feature>
<feature type="compositionally biased region" description="Low complexity" evidence="1">
    <location>
        <begin position="507"/>
        <end position="521"/>
    </location>
</feature>
<comment type="caution">
    <text evidence="2">The sequence shown here is derived from an EMBL/GenBank/DDBJ whole genome shotgun (WGS) entry which is preliminary data.</text>
</comment>
<evidence type="ECO:0000313" key="2">
    <source>
        <dbReference type="EMBL" id="GHC66946.1"/>
    </source>
</evidence>
<gene>
    <name evidence="2" type="ORF">GCM10007315_34830</name>
</gene>
<feature type="region of interest" description="Disordered" evidence="1">
    <location>
        <begin position="965"/>
        <end position="1011"/>
    </location>
</feature>
<evidence type="ECO:0008006" key="4">
    <source>
        <dbReference type="Google" id="ProtNLM"/>
    </source>
</evidence>
<dbReference type="EMBL" id="BMYJ01000015">
    <property type="protein sequence ID" value="GHC66946.1"/>
    <property type="molecule type" value="Genomic_DNA"/>
</dbReference>
<evidence type="ECO:0000256" key="1">
    <source>
        <dbReference type="SAM" id="MobiDB-lite"/>
    </source>
</evidence>
<feature type="compositionally biased region" description="Pro residues" evidence="1">
    <location>
        <begin position="338"/>
        <end position="350"/>
    </location>
</feature>
<dbReference type="RefSeq" id="WP_189413466.1">
    <property type="nucleotide sequence ID" value="NZ_BMYJ01000015.1"/>
</dbReference>
<protein>
    <recommendedName>
        <fullName evidence="4">Translation initiation factor 2</fullName>
    </recommendedName>
</protein>
<feature type="compositionally biased region" description="Low complexity" evidence="1">
    <location>
        <begin position="570"/>
        <end position="590"/>
    </location>
</feature>
<feature type="compositionally biased region" description="Low complexity" evidence="1">
    <location>
        <begin position="855"/>
        <end position="876"/>
    </location>
</feature>
<dbReference type="InterPro" id="IPR043129">
    <property type="entry name" value="ATPase_NBD"/>
</dbReference>
<sequence length="1094" mass="111800">MKPNFALNLTHERIELLHRNGRRWIEVGVASLDSPDLGEELATLRRTALGLSPSGFATKLILPESQILYDEVEAPGPGRELQQDQIRAALAGRTPYEVDELVFDWSGEGPMVKVAVVARETLDEAEQFAVQYKFNPVSFEARPDKAKFAGEPFFGPAAHAEVSLTAGETVEREAEEALAEAAPPAAEPAAEVIAETVEEPPVDVVAEELAAATMEAAPPSDDMVEAAAEIVLATAMLETPVPVAEEPSESATQTDAPIAAVVDMELPAAEPAAEAELENPVEAAPVEMVAETAVETPPAVEPEPEPLAPAEIEAEEAPVALDVEDEDQGTLTLTAPLEPEPQPEPVPQPPKAEEPPLVVPAFSSRRTVAESGAAPQAAPLGKTPPPLAGKPPALGGQRSSPAAAANAALGGNARVTAPGIPGLSPERRAKVTTSGPIADPRATPKGAAAVKRTGGFEGGLAGRPAAQRGKPRYLGLMLTGGLLLLLAVVAALSSFYLASNDETPSDTAVVSAEETVTTPEAVETEADAVETAALDEPAAIIEEPTPPADDPTALADVPAETTIEPEPRPEALAAAEPTTETPAPDATSEEGSLTASTADAPADAPEAEVDPEALADGQPEAEMTATPAPAETAASETPAEPVATETPVETATLEPTSETATPVEPAETPETATTVEPTATAEAPVETAAAESAVTEPVTTEPAPAGDQTTASERAAPVRLADGQDEIFLATADAPPAAAPALGLPGVDTATDGAPMAQVAPPPFGTVFQLGADGRIQPTPEGVVTPDGVTLIAGKPVKLPPPRPAAIGGSTVAAEPTDAAAAAGLVTLPTTEIAASDVFQADPTLAGTKPRARPEGLAPAPAAATPPETPVEGATPADDDAALDQPPGDTRLAGSRPRARPQEAFEIAAAAREASQAASLALVADGPISPLAVALSPRPAQKPDNFSKAVEAAVAAAVQEQPIQVAAAEPPPQEQAAASGLRVRKPKAEEGPERVEPEADDEPEAAPERRTARLTGTVEKKATFSNAYNLSKTGLIGVYGTASDRHALVRQSNGRFKKVKVGDRVEGGTVASITADELRYQKGGRMYALKMPKG</sequence>
<proteinExistence type="predicted"/>
<feature type="compositionally biased region" description="Low complexity" evidence="1">
    <location>
        <begin position="614"/>
        <end position="702"/>
    </location>
</feature>
<feature type="region of interest" description="Disordered" evidence="1">
    <location>
        <begin position="333"/>
        <end position="447"/>
    </location>
</feature>
<dbReference type="AlphaFoldDB" id="A0A918TXA1"/>
<name>A0A918TXA1_9RHOB</name>
<reference evidence="2" key="1">
    <citation type="journal article" date="2014" name="Int. J. Syst. Evol. Microbiol.">
        <title>Complete genome sequence of Corynebacterium casei LMG S-19264T (=DSM 44701T), isolated from a smear-ripened cheese.</title>
        <authorList>
            <consortium name="US DOE Joint Genome Institute (JGI-PGF)"/>
            <person name="Walter F."/>
            <person name="Albersmeier A."/>
            <person name="Kalinowski J."/>
            <person name="Ruckert C."/>
        </authorList>
    </citation>
    <scope>NUCLEOTIDE SEQUENCE</scope>
    <source>
        <strain evidence="2">KCTC 23310</strain>
    </source>
</reference>
<dbReference type="SUPFAM" id="SSF53067">
    <property type="entry name" value="Actin-like ATPase domain"/>
    <property type="match status" value="1"/>
</dbReference>
<feature type="region of interest" description="Disordered" evidence="1">
    <location>
        <begin position="501"/>
        <end position="526"/>
    </location>
</feature>
<keyword evidence="3" id="KW-1185">Reference proteome</keyword>
<organism evidence="2 3">
    <name type="scientific">Neogemmobacter tilapiae</name>
    <dbReference type="NCBI Taxonomy" id="875041"/>
    <lineage>
        <taxon>Bacteria</taxon>
        <taxon>Pseudomonadati</taxon>
        <taxon>Pseudomonadota</taxon>
        <taxon>Alphaproteobacteria</taxon>
        <taxon>Rhodobacterales</taxon>
        <taxon>Paracoccaceae</taxon>
        <taxon>Neogemmobacter</taxon>
    </lineage>
</organism>
<feature type="region of interest" description="Disordered" evidence="1">
    <location>
        <begin position="561"/>
        <end position="714"/>
    </location>
</feature>
<reference evidence="2" key="2">
    <citation type="submission" date="2020-09" db="EMBL/GenBank/DDBJ databases">
        <authorList>
            <person name="Sun Q."/>
            <person name="Kim S."/>
        </authorList>
    </citation>
    <scope>NUCLEOTIDE SEQUENCE</scope>
    <source>
        <strain evidence="2">KCTC 23310</strain>
    </source>
</reference>
<feature type="compositionally biased region" description="Basic and acidic residues" evidence="1">
    <location>
        <begin position="986"/>
        <end position="997"/>
    </location>
</feature>